<keyword evidence="5 8" id="KW-0408">Iron</keyword>
<evidence type="ECO:0000259" key="10">
    <source>
        <dbReference type="PROSITE" id="PS50255"/>
    </source>
</evidence>
<comment type="subcellular location">
    <subcellularLocation>
        <location evidence="1">Membrane</location>
    </subcellularLocation>
</comment>
<dbReference type="FunFam" id="3.10.120.10:FF:000002">
    <property type="entry name" value="Cytochrome b5 type B"/>
    <property type="match status" value="1"/>
</dbReference>
<dbReference type="Proteomes" id="UP000030754">
    <property type="component" value="Unassembled WGS sequence"/>
</dbReference>
<evidence type="ECO:0000256" key="3">
    <source>
        <dbReference type="ARBA" id="ARBA00022692"/>
    </source>
</evidence>
<organism evidence="11 12">
    <name type="scientific">Eimeria necatrix</name>
    <dbReference type="NCBI Taxonomy" id="51315"/>
    <lineage>
        <taxon>Eukaryota</taxon>
        <taxon>Sar</taxon>
        <taxon>Alveolata</taxon>
        <taxon>Apicomplexa</taxon>
        <taxon>Conoidasida</taxon>
        <taxon>Coccidia</taxon>
        <taxon>Eucoccidiorida</taxon>
        <taxon>Eimeriorina</taxon>
        <taxon>Eimeriidae</taxon>
        <taxon>Eimeria</taxon>
    </lineage>
</organism>
<keyword evidence="3" id="KW-0812">Transmembrane</keyword>
<name>U6N3V1_9EIME</name>
<dbReference type="PANTHER" id="PTHR19359:SF14">
    <property type="entry name" value="CYTOCHROME B5 A"/>
    <property type="match status" value="1"/>
</dbReference>
<accession>U6N3V1</accession>
<sequence>MAETTCCPAPKQQDPAESVAAAPALTASSETKSRKTKKPEATLPNPLLLIMEELLKLPEFSWEEIKKHTDAQSCWCVFHGLVYDLTKFLKLHPGGSHVILEVAGQDATDTFEDIGHTLEARIMADEYIVGRVKGETKLRRCKPENVKECSANAVRPSTCSSQ</sequence>
<reference evidence="11" key="1">
    <citation type="submission" date="2013-10" db="EMBL/GenBank/DDBJ databases">
        <title>Genomic analysis of the causative agents of coccidiosis in chickens.</title>
        <authorList>
            <person name="Reid A.J."/>
            <person name="Blake D."/>
            <person name="Billington K."/>
            <person name="Browne H."/>
            <person name="Dunn M."/>
            <person name="Hung S."/>
            <person name="Kawahara F."/>
            <person name="Miranda-Saavedra D."/>
            <person name="Mourier T."/>
            <person name="Nagra H."/>
            <person name="Otto T.D."/>
            <person name="Rawlings N."/>
            <person name="Sanchez A."/>
            <person name="Sanders M."/>
            <person name="Subramaniam C."/>
            <person name="Tay Y."/>
            <person name="Dear P."/>
            <person name="Doerig C."/>
            <person name="Gruber A."/>
            <person name="Parkinson J."/>
            <person name="Shirley M."/>
            <person name="Wan K.L."/>
            <person name="Berriman M."/>
            <person name="Tomley F."/>
            <person name="Pain A."/>
        </authorList>
    </citation>
    <scope>NUCLEOTIDE SEQUENCE [LARGE SCALE GENOMIC DNA]</scope>
    <source>
        <strain evidence="11">Houghton</strain>
    </source>
</reference>
<keyword evidence="12" id="KW-1185">Reference proteome</keyword>
<evidence type="ECO:0000256" key="7">
    <source>
        <dbReference type="ARBA" id="ARBA00038168"/>
    </source>
</evidence>
<dbReference type="SUPFAM" id="SSF55856">
    <property type="entry name" value="Cytochrome b5-like heme/steroid binding domain"/>
    <property type="match status" value="1"/>
</dbReference>
<proteinExistence type="inferred from homology"/>
<keyword evidence="4 8" id="KW-0479">Metal-binding</keyword>
<dbReference type="PROSITE" id="PS00191">
    <property type="entry name" value="CYTOCHROME_B5_1"/>
    <property type="match status" value="1"/>
</dbReference>
<keyword evidence="6" id="KW-0472">Membrane</keyword>
<feature type="region of interest" description="Disordered" evidence="9">
    <location>
        <begin position="1"/>
        <end position="40"/>
    </location>
</feature>
<dbReference type="OrthoDB" id="260519at2759"/>
<dbReference type="SMART" id="SM01117">
    <property type="entry name" value="Cyt-b5"/>
    <property type="match status" value="1"/>
</dbReference>
<dbReference type="InterPro" id="IPR036400">
    <property type="entry name" value="Cyt_B5-like_heme/steroid_sf"/>
</dbReference>
<gene>
    <name evidence="11" type="ORF">ENH_00082030</name>
</gene>
<dbReference type="RefSeq" id="XP_013438450.1">
    <property type="nucleotide sequence ID" value="XM_013582996.1"/>
</dbReference>
<feature type="domain" description="Cytochrome b5 heme-binding" evidence="10">
    <location>
        <begin position="57"/>
        <end position="133"/>
    </location>
</feature>
<evidence type="ECO:0000256" key="8">
    <source>
        <dbReference type="RuleBase" id="RU362121"/>
    </source>
</evidence>
<reference evidence="11" key="2">
    <citation type="submission" date="2013-10" db="EMBL/GenBank/DDBJ databases">
        <authorList>
            <person name="Aslett M."/>
        </authorList>
    </citation>
    <scope>NUCLEOTIDE SEQUENCE [LARGE SCALE GENOMIC DNA]</scope>
    <source>
        <strain evidence="11">Houghton</strain>
    </source>
</reference>
<dbReference type="GO" id="GO:0016020">
    <property type="term" value="C:membrane"/>
    <property type="evidence" value="ECO:0007669"/>
    <property type="project" value="UniProtKB-SubCell"/>
</dbReference>
<dbReference type="InterPro" id="IPR001199">
    <property type="entry name" value="Cyt_B5-like_heme/steroid-bd"/>
</dbReference>
<comment type="similarity">
    <text evidence="7 8">Belongs to the cytochrome b5 family.</text>
</comment>
<dbReference type="Gene3D" id="3.10.120.10">
    <property type="entry name" value="Cytochrome b5-like heme/steroid binding domain"/>
    <property type="match status" value="1"/>
</dbReference>
<evidence type="ECO:0000256" key="9">
    <source>
        <dbReference type="SAM" id="MobiDB-lite"/>
    </source>
</evidence>
<dbReference type="EMBL" id="HG725847">
    <property type="protein sequence ID" value="CDJ69984.1"/>
    <property type="molecule type" value="Genomic_DNA"/>
</dbReference>
<evidence type="ECO:0000256" key="6">
    <source>
        <dbReference type="ARBA" id="ARBA00023136"/>
    </source>
</evidence>
<dbReference type="GeneID" id="25478332"/>
<protein>
    <submittedName>
        <fullName evidence="11">Cytochrome b5, putative</fullName>
    </submittedName>
</protein>
<dbReference type="PROSITE" id="PS50255">
    <property type="entry name" value="CYTOCHROME_B5_2"/>
    <property type="match status" value="1"/>
</dbReference>
<dbReference type="PANTHER" id="PTHR19359">
    <property type="entry name" value="CYTOCHROME B5"/>
    <property type="match status" value="1"/>
</dbReference>
<evidence type="ECO:0000256" key="4">
    <source>
        <dbReference type="ARBA" id="ARBA00022723"/>
    </source>
</evidence>
<evidence type="ECO:0000313" key="11">
    <source>
        <dbReference type="EMBL" id="CDJ69984.1"/>
    </source>
</evidence>
<dbReference type="InterPro" id="IPR018506">
    <property type="entry name" value="Cyt_B5_heme-BS"/>
</dbReference>
<dbReference type="GO" id="GO:0046872">
    <property type="term" value="F:metal ion binding"/>
    <property type="evidence" value="ECO:0007669"/>
    <property type="project" value="UniProtKB-UniRule"/>
</dbReference>
<evidence type="ECO:0000256" key="1">
    <source>
        <dbReference type="ARBA" id="ARBA00004370"/>
    </source>
</evidence>
<evidence type="ECO:0000256" key="2">
    <source>
        <dbReference type="ARBA" id="ARBA00022617"/>
    </source>
</evidence>
<dbReference type="GO" id="GO:0020037">
    <property type="term" value="F:heme binding"/>
    <property type="evidence" value="ECO:0007669"/>
    <property type="project" value="UniProtKB-UniRule"/>
</dbReference>
<evidence type="ECO:0000256" key="5">
    <source>
        <dbReference type="ARBA" id="ARBA00023004"/>
    </source>
</evidence>
<dbReference type="InterPro" id="IPR050668">
    <property type="entry name" value="Cytochrome_b5"/>
</dbReference>
<dbReference type="AlphaFoldDB" id="U6N3V1"/>
<dbReference type="Pfam" id="PF00173">
    <property type="entry name" value="Cyt-b5"/>
    <property type="match status" value="1"/>
</dbReference>
<dbReference type="PRINTS" id="PR00363">
    <property type="entry name" value="CYTOCHROMEB5"/>
</dbReference>
<keyword evidence="2 8" id="KW-0349">Heme</keyword>
<dbReference type="VEuPathDB" id="ToxoDB:ENH_00082030"/>
<evidence type="ECO:0000313" key="12">
    <source>
        <dbReference type="Proteomes" id="UP000030754"/>
    </source>
</evidence>